<dbReference type="SUPFAM" id="SSF47384">
    <property type="entry name" value="Homodimeric domain of signal transducing histidine kinase"/>
    <property type="match status" value="1"/>
</dbReference>
<dbReference type="InterPro" id="IPR001789">
    <property type="entry name" value="Sig_transdc_resp-reg_receiver"/>
</dbReference>
<dbReference type="InterPro" id="IPR003594">
    <property type="entry name" value="HATPase_dom"/>
</dbReference>
<evidence type="ECO:0000256" key="6">
    <source>
        <dbReference type="ARBA" id="ARBA00023012"/>
    </source>
</evidence>
<name>A0ABN8AMW8_9PROT</name>
<dbReference type="RefSeq" id="WP_239796919.1">
    <property type="nucleotide sequence ID" value="NZ_OU912926.1"/>
</dbReference>
<feature type="modified residue" description="4-aspartylphosphate" evidence="7">
    <location>
        <position position="567"/>
    </location>
</feature>
<keyword evidence="3 7" id="KW-0597">Phosphoprotein</keyword>
<dbReference type="Pfam" id="PF00072">
    <property type="entry name" value="Response_reg"/>
    <property type="match status" value="1"/>
</dbReference>
<keyword evidence="6" id="KW-0902">Two-component regulatory system</keyword>
<dbReference type="InterPro" id="IPR003018">
    <property type="entry name" value="GAF"/>
</dbReference>
<protein>
    <recommendedName>
        <fullName evidence="2">histidine kinase</fullName>
        <ecNumber evidence="2">2.7.13.3</ecNumber>
    </recommendedName>
</protein>
<dbReference type="Gene3D" id="3.30.565.10">
    <property type="entry name" value="Histidine kinase-like ATPase, C-terminal domain"/>
    <property type="match status" value="1"/>
</dbReference>
<feature type="domain" description="Histidine kinase" evidence="9">
    <location>
        <begin position="269"/>
        <end position="492"/>
    </location>
</feature>
<dbReference type="InterPro" id="IPR029016">
    <property type="entry name" value="GAF-like_dom_sf"/>
</dbReference>
<keyword evidence="12" id="KW-1185">Reference proteome</keyword>
<dbReference type="EC" id="2.7.13.3" evidence="2"/>
<evidence type="ECO:0000256" key="4">
    <source>
        <dbReference type="ARBA" id="ARBA00022679"/>
    </source>
</evidence>
<dbReference type="PANTHER" id="PTHR45339">
    <property type="entry name" value="HYBRID SIGNAL TRANSDUCTION HISTIDINE KINASE J"/>
    <property type="match status" value="1"/>
</dbReference>
<evidence type="ECO:0000256" key="8">
    <source>
        <dbReference type="SAM" id="Coils"/>
    </source>
</evidence>
<dbReference type="InterPro" id="IPR004358">
    <property type="entry name" value="Sig_transdc_His_kin-like_C"/>
</dbReference>
<dbReference type="PRINTS" id="PR00344">
    <property type="entry name" value="BCTRLSENSOR"/>
</dbReference>
<proteinExistence type="predicted"/>
<keyword evidence="8" id="KW-0175">Coiled coil</keyword>
<dbReference type="SMART" id="SM00448">
    <property type="entry name" value="REC"/>
    <property type="match status" value="1"/>
</dbReference>
<gene>
    <name evidence="11" type="ORF">NTG6680_1832</name>
</gene>
<evidence type="ECO:0000259" key="9">
    <source>
        <dbReference type="PROSITE" id="PS50109"/>
    </source>
</evidence>
<evidence type="ECO:0000256" key="2">
    <source>
        <dbReference type="ARBA" id="ARBA00012438"/>
    </source>
</evidence>
<feature type="domain" description="Response regulatory" evidence="10">
    <location>
        <begin position="518"/>
        <end position="637"/>
    </location>
</feature>
<dbReference type="Pfam" id="PF13185">
    <property type="entry name" value="GAF_2"/>
    <property type="match status" value="1"/>
</dbReference>
<evidence type="ECO:0000259" key="10">
    <source>
        <dbReference type="PROSITE" id="PS50110"/>
    </source>
</evidence>
<evidence type="ECO:0000256" key="3">
    <source>
        <dbReference type="ARBA" id="ARBA00022553"/>
    </source>
</evidence>
<dbReference type="CDD" id="cd17546">
    <property type="entry name" value="REC_hyHK_CKI1_RcsC-like"/>
    <property type="match status" value="1"/>
</dbReference>
<feature type="coiled-coil region" evidence="8">
    <location>
        <begin position="38"/>
        <end position="86"/>
    </location>
</feature>
<evidence type="ECO:0000256" key="1">
    <source>
        <dbReference type="ARBA" id="ARBA00000085"/>
    </source>
</evidence>
<dbReference type="SUPFAM" id="SSF55781">
    <property type="entry name" value="GAF domain-like"/>
    <property type="match status" value="1"/>
</dbReference>
<dbReference type="InterPro" id="IPR036890">
    <property type="entry name" value="HATPase_C_sf"/>
</dbReference>
<evidence type="ECO:0000256" key="5">
    <source>
        <dbReference type="ARBA" id="ARBA00022777"/>
    </source>
</evidence>
<comment type="catalytic activity">
    <reaction evidence="1">
        <text>ATP + protein L-histidine = ADP + protein N-phospho-L-histidine.</text>
        <dbReference type="EC" id="2.7.13.3"/>
    </reaction>
</comment>
<evidence type="ECO:0000313" key="11">
    <source>
        <dbReference type="EMBL" id="CAG9933081.1"/>
    </source>
</evidence>
<reference evidence="11 12" key="1">
    <citation type="submission" date="2021-10" db="EMBL/GenBank/DDBJ databases">
        <authorList>
            <person name="Koch H."/>
        </authorList>
    </citation>
    <scope>NUCLEOTIDE SEQUENCE [LARGE SCALE GENOMIC DNA]</scope>
    <source>
        <strain evidence="11">6680</strain>
    </source>
</reference>
<keyword evidence="5 11" id="KW-0418">Kinase</keyword>
<dbReference type="Gene3D" id="1.10.287.130">
    <property type="match status" value="1"/>
</dbReference>
<dbReference type="Proteomes" id="UP000839052">
    <property type="component" value="Chromosome"/>
</dbReference>
<dbReference type="InterPro" id="IPR003661">
    <property type="entry name" value="HisK_dim/P_dom"/>
</dbReference>
<dbReference type="CDD" id="cd00082">
    <property type="entry name" value="HisKA"/>
    <property type="match status" value="1"/>
</dbReference>
<evidence type="ECO:0000313" key="12">
    <source>
        <dbReference type="Proteomes" id="UP000839052"/>
    </source>
</evidence>
<dbReference type="PANTHER" id="PTHR45339:SF1">
    <property type="entry name" value="HYBRID SIGNAL TRANSDUCTION HISTIDINE KINASE J"/>
    <property type="match status" value="1"/>
</dbReference>
<dbReference type="Pfam" id="PF00512">
    <property type="entry name" value="HisKA"/>
    <property type="match status" value="1"/>
</dbReference>
<dbReference type="Pfam" id="PF02518">
    <property type="entry name" value="HATPase_c"/>
    <property type="match status" value="1"/>
</dbReference>
<dbReference type="SUPFAM" id="SSF55874">
    <property type="entry name" value="ATPase domain of HSP90 chaperone/DNA topoisomerase II/histidine kinase"/>
    <property type="match status" value="1"/>
</dbReference>
<dbReference type="EMBL" id="OU912926">
    <property type="protein sequence ID" value="CAG9933081.1"/>
    <property type="molecule type" value="Genomic_DNA"/>
</dbReference>
<dbReference type="CDD" id="cd16922">
    <property type="entry name" value="HATPase_EvgS-ArcB-TorS-like"/>
    <property type="match status" value="1"/>
</dbReference>
<dbReference type="SMART" id="SM00065">
    <property type="entry name" value="GAF"/>
    <property type="match status" value="1"/>
</dbReference>
<accession>A0ABN8AMW8</accession>
<sequence length="641" mass="69735">MLSDEDEQIYVSVLENVKSIAAARKRVEDAFGMKIKELADSEERLKIALEESEGARERTTAALLSALIVEKKLAEEQETLETLNRLAPVLASNLNMKSLVQQVTDEATKVTGAAFGAFFYNVIKDDGKAFLLYTLSGAPKEAFSHMGMPGATAIFDPTFQGEGTIISDDITADPRYGHNKPHGGMPASHLAVKSYLAVPVVSRRGAVIGGLFFGHPDKAIFADRDVRVVEGIAALAAVGIDNARLYDQVKLGQKKAEEANRAKTDFLTTMSHEIRTPMNAVIGLSSILSTSLPLTAKQTEFIKTLQSSADSLLALINDLLDISKIEARTVELEDVSFSFYKLVEEVVSIISVQAKEKGLVFTADFESVNKLIFRGDPTRLRQILNNLCGNAVKFTEYGQVSLKILNDEGDDLGFSKISIIVSDTGIGIPEEKLDLIFVKFVQADTSINRRYGGTGLGLSITKSLVTAMEGTVSVTSKLNAGSVFTACLQLRIASEDLANQNALITPTLHDPISSKKPCILIIEDHEANIMVASAFLDSLGYDYDVARNGTEALKKIKARQYDAALMDVQMPGLNGYETTQLFRNEEKNGGKRRLPIIGVTAHAMAGEKERCLSSGMDDYMSKPFNLKDLSNKIDALIGKDE</sequence>
<dbReference type="PROSITE" id="PS50109">
    <property type="entry name" value="HIS_KIN"/>
    <property type="match status" value="1"/>
</dbReference>
<dbReference type="Gene3D" id="3.40.50.2300">
    <property type="match status" value="1"/>
</dbReference>
<dbReference type="GO" id="GO:0004673">
    <property type="term" value="F:protein histidine kinase activity"/>
    <property type="evidence" value="ECO:0007669"/>
    <property type="project" value="UniProtKB-EC"/>
</dbReference>
<dbReference type="Gene3D" id="3.30.450.40">
    <property type="match status" value="1"/>
</dbReference>
<dbReference type="SMART" id="SM00387">
    <property type="entry name" value="HATPase_c"/>
    <property type="match status" value="1"/>
</dbReference>
<keyword evidence="4 11" id="KW-0808">Transferase</keyword>
<dbReference type="InterPro" id="IPR005467">
    <property type="entry name" value="His_kinase_dom"/>
</dbReference>
<organism evidence="11 12">
    <name type="scientific">Candidatus Nitrotoga arctica</name>
    <dbReference type="NCBI Taxonomy" id="453162"/>
    <lineage>
        <taxon>Bacteria</taxon>
        <taxon>Pseudomonadati</taxon>
        <taxon>Pseudomonadota</taxon>
        <taxon>Betaproteobacteria</taxon>
        <taxon>Nitrosomonadales</taxon>
        <taxon>Gallionellaceae</taxon>
        <taxon>Candidatus Nitrotoga</taxon>
    </lineage>
</organism>
<evidence type="ECO:0000256" key="7">
    <source>
        <dbReference type="PROSITE-ProRule" id="PRU00169"/>
    </source>
</evidence>
<dbReference type="SMART" id="SM00388">
    <property type="entry name" value="HisKA"/>
    <property type="match status" value="1"/>
</dbReference>
<dbReference type="SUPFAM" id="SSF52172">
    <property type="entry name" value="CheY-like"/>
    <property type="match status" value="1"/>
</dbReference>
<dbReference type="InterPro" id="IPR036097">
    <property type="entry name" value="HisK_dim/P_sf"/>
</dbReference>
<dbReference type="PROSITE" id="PS50110">
    <property type="entry name" value="RESPONSE_REGULATORY"/>
    <property type="match status" value="1"/>
</dbReference>
<dbReference type="InterPro" id="IPR011006">
    <property type="entry name" value="CheY-like_superfamily"/>
</dbReference>